<dbReference type="PANTHER" id="PTHR11909">
    <property type="entry name" value="CASEIN KINASE-RELATED"/>
    <property type="match status" value="1"/>
</dbReference>
<dbReference type="InterPro" id="IPR011009">
    <property type="entry name" value="Kinase-like_dom_sf"/>
</dbReference>
<proteinExistence type="inferred from homology"/>
<feature type="binding site" evidence="2">
    <location>
        <position position="88"/>
    </location>
    <ligand>
        <name>ATP</name>
        <dbReference type="ChEBI" id="CHEBI:30616"/>
    </ligand>
</feature>
<evidence type="ECO:0000256" key="1">
    <source>
        <dbReference type="ARBA" id="ARBA00005926"/>
    </source>
</evidence>
<feature type="domain" description="Protein kinase" evidence="3">
    <location>
        <begin position="1"/>
        <end position="298"/>
    </location>
</feature>
<comment type="caution">
    <text evidence="4">The sequence shown here is derived from an EMBL/GenBank/DDBJ whole genome shotgun (WGS) entry which is preliminary data.</text>
</comment>
<name>A0A250X285_9CHLO</name>
<dbReference type="Proteomes" id="UP000232323">
    <property type="component" value="Unassembled WGS sequence"/>
</dbReference>
<organism evidence="4 5">
    <name type="scientific">Chlamydomonas eustigma</name>
    <dbReference type="NCBI Taxonomy" id="1157962"/>
    <lineage>
        <taxon>Eukaryota</taxon>
        <taxon>Viridiplantae</taxon>
        <taxon>Chlorophyta</taxon>
        <taxon>core chlorophytes</taxon>
        <taxon>Chlorophyceae</taxon>
        <taxon>CS clade</taxon>
        <taxon>Chlamydomonadales</taxon>
        <taxon>Chlamydomonadaceae</taxon>
        <taxon>Chlamydomonas</taxon>
    </lineage>
</organism>
<evidence type="ECO:0000313" key="4">
    <source>
        <dbReference type="EMBL" id="GAX77166.1"/>
    </source>
</evidence>
<gene>
    <name evidence="4" type="ORF">CEUSTIGMA_g4611.t1</name>
</gene>
<evidence type="ECO:0000259" key="3">
    <source>
        <dbReference type="PROSITE" id="PS50011"/>
    </source>
</evidence>
<dbReference type="InterPro" id="IPR050235">
    <property type="entry name" value="CK1_Ser-Thr_kinase"/>
</dbReference>
<protein>
    <recommendedName>
        <fullName evidence="3">Protein kinase domain-containing protein</fullName>
    </recommendedName>
</protein>
<accession>A0A250X285</accession>
<dbReference type="GO" id="GO:0005524">
    <property type="term" value="F:ATP binding"/>
    <property type="evidence" value="ECO:0007669"/>
    <property type="project" value="UniProtKB-UniRule"/>
</dbReference>
<dbReference type="OrthoDB" id="549116at2759"/>
<dbReference type="InterPro" id="IPR000719">
    <property type="entry name" value="Prot_kinase_dom"/>
</dbReference>
<reference evidence="4 5" key="1">
    <citation type="submission" date="2017-08" db="EMBL/GenBank/DDBJ databases">
        <title>Acidophilic green algal genome provides insights into adaptation to an acidic environment.</title>
        <authorList>
            <person name="Hirooka S."/>
            <person name="Hirose Y."/>
            <person name="Kanesaki Y."/>
            <person name="Higuchi S."/>
            <person name="Fujiwara T."/>
            <person name="Onuma R."/>
            <person name="Era A."/>
            <person name="Ohbayashi R."/>
            <person name="Uzuka A."/>
            <person name="Nozaki H."/>
            <person name="Yoshikawa H."/>
            <person name="Miyagishima S.Y."/>
        </authorList>
    </citation>
    <scope>NUCLEOTIDE SEQUENCE [LARGE SCALE GENOMIC DNA]</scope>
    <source>
        <strain evidence="4 5">NIES-2499</strain>
    </source>
</reference>
<keyword evidence="5" id="KW-1185">Reference proteome</keyword>
<dbReference type="AlphaFoldDB" id="A0A250X285"/>
<dbReference type="EMBL" id="BEGY01000022">
    <property type="protein sequence ID" value="GAX77166.1"/>
    <property type="molecule type" value="Genomic_DNA"/>
</dbReference>
<keyword evidence="2" id="KW-0547">Nucleotide-binding</keyword>
<dbReference type="SUPFAM" id="SSF56112">
    <property type="entry name" value="Protein kinase-like (PK-like)"/>
    <property type="match status" value="1"/>
</dbReference>
<dbReference type="InterPro" id="IPR017441">
    <property type="entry name" value="Protein_kinase_ATP_BS"/>
</dbReference>
<dbReference type="Pfam" id="PF00069">
    <property type="entry name" value="Pkinase"/>
    <property type="match status" value="1"/>
</dbReference>
<dbReference type="PROSITE" id="PS00107">
    <property type="entry name" value="PROTEIN_KINASE_ATP"/>
    <property type="match status" value="1"/>
</dbReference>
<comment type="similarity">
    <text evidence="1">Belongs to the protein kinase superfamily. CK1 Ser/Thr protein kinase family. Casein kinase I subfamily.</text>
</comment>
<sequence>MEDTSPVLQNFQIHQQSTAAHPHDHAKHCSGPKSRLDEFKQSSSVVTGVLAGVSFVHKYRIICLLGKGGFSSVYLARDEETKIDIAIKIDTTPVLILPRDVQSLPPELRSQEMSSMLEDSSQYKVARAMLFALREFHSFGLVHRDVKPGNFCHPTAEEALLVRKEDTKTQSSAHEAVKAYLIDYGFAKAAPQNSAEQHLIDQFVGTPDYASCSALMGRRQRAKDDIESLGYSLLEMYLGCGTLPWDITVCPDSSWNAKRKREVAAQPGYYDHLTPSQWTKHALKRMAERKLRMWRTLTTGGINHDGASKQSPAPRMIGHQYHLVINFGSGVSASVQDVVPGFLKDWINYSLSVSGCEDPTVDYEYLDGLILKAAQEALPPTAVRLQRQRFPASSVFAPDVTPVVYHDASKTKAGLLDEEVGDSFSLLREEAGSMCVVASNTQAEAEGEVGEVGSGIERKSWSDGDGNVYRLIAGSLSDYSCWGDEAAAQEDGHPMFSGSEGRLSAAAVQSDGSGVL</sequence>
<dbReference type="SMART" id="SM00220">
    <property type="entry name" value="S_TKc"/>
    <property type="match status" value="1"/>
</dbReference>
<dbReference type="STRING" id="1157962.A0A250X285"/>
<keyword evidence="2" id="KW-0067">ATP-binding</keyword>
<dbReference type="PROSITE" id="PS50011">
    <property type="entry name" value="PROTEIN_KINASE_DOM"/>
    <property type="match status" value="1"/>
</dbReference>
<dbReference type="Gene3D" id="1.10.510.10">
    <property type="entry name" value="Transferase(Phosphotransferase) domain 1"/>
    <property type="match status" value="1"/>
</dbReference>
<dbReference type="GO" id="GO:0004672">
    <property type="term" value="F:protein kinase activity"/>
    <property type="evidence" value="ECO:0007669"/>
    <property type="project" value="InterPro"/>
</dbReference>
<evidence type="ECO:0000313" key="5">
    <source>
        <dbReference type="Proteomes" id="UP000232323"/>
    </source>
</evidence>
<evidence type="ECO:0000256" key="2">
    <source>
        <dbReference type="PROSITE-ProRule" id="PRU10141"/>
    </source>
</evidence>